<accession>M7TEJ7</accession>
<dbReference type="OrthoDB" id="5413827at2759"/>
<evidence type="ECO:0000313" key="2">
    <source>
        <dbReference type="EMBL" id="EMR65105.1"/>
    </source>
</evidence>
<sequence>MSDLSRWSSPTYAPKFSEYISAQKELGSSGFSGCEDYKDDICNAYTALVKYQAQQREARKDNGDPTYPTEQQIYKAVRAADVDFSGETRIDQKRSVGLRDTVSHRTRGRLQAESNVTKMGTIIKETSKYNMTGILVWPISEITDIKWNGQDIECYVSWAEKPYESSWDSWEEIHHFGTYDHLARVITFYNKLYRFGLGRPRERLTKIEEMPRLENIAHAMDGLIEGKKPKGWDERWESEASARSQHIRQLKKRIEILDREEKEKADRKAEAQKQREAEKKKAKAAKKSNKS</sequence>
<dbReference type="Proteomes" id="UP000012174">
    <property type="component" value="Unassembled WGS sequence"/>
</dbReference>
<proteinExistence type="predicted"/>
<evidence type="ECO:0000256" key="1">
    <source>
        <dbReference type="SAM" id="MobiDB-lite"/>
    </source>
</evidence>
<dbReference type="HOGENOM" id="CLU_956538_0_0_1"/>
<name>M7TEJ7_EUTLA</name>
<organism evidence="2 3">
    <name type="scientific">Eutypa lata (strain UCR-EL1)</name>
    <name type="common">Grapevine dieback disease fungus</name>
    <name type="synonym">Eutypa armeniacae</name>
    <dbReference type="NCBI Taxonomy" id="1287681"/>
    <lineage>
        <taxon>Eukaryota</taxon>
        <taxon>Fungi</taxon>
        <taxon>Dikarya</taxon>
        <taxon>Ascomycota</taxon>
        <taxon>Pezizomycotina</taxon>
        <taxon>Sordariomycetes</taxon>
        <taxon>Xylariomycetidae</taxon>
        <taxon>Xylariales</taxon>
        <taxon>Diatrypaceae</taxon>
        <taxon>Eutypa</taxon>
    </lineage>
</organism>
<protein>
    <submittedName>
        <fullName evidence="2">Uncharacterized protein</fullName>
    </submittedName>
</protein>
<evidence type="ECO:0000313" key="3">
    <source>
        <dbReference type="Proteomes" id="UP000012174"/>
    </source>
</evidence>
<feature type="region of interest" description="Disordered" evidence="1">
    <location>
        <begin position="258"/>
        <end position="291"/>
    </location>
</feature>
<reference evidence="3" key="1">
    <citation type="journal article" date="2013" name="Genome Announc.">
        <title>Draft genome sequence of the grapevine dieback fungus Eutypa lata UCR-EL1.</title>
        <authorList>
            <person name="Blanco-Ulate B."/>
            <person name="Rolshausen P.E."/>
            <person name="Cantu D."/>
        </authorList>
    </citation>
    <scope>NUCLEOTIDE SEQUENCE [LARGE SCALE GENOMIC DNA]</scope>
    <source>
        <strain evidence="3">UCR-EL1</strain>
    </source>
</reference>
<keyword evidence="3" id="KW-1185">Reference proteome</keyword>
<feature type="compositionally biased region" description="Basic residues" evidence="1">
    <location>
        <begin position="280"/>
        <end position="291"/>
    </location>
</feature>
<dbReference type="AlphaFoldDB" id="M7TEJ7"/>
<dbReference type="KEGG" id="ela:UCREL1_7918"/>
<dbReference type="EMBL" id="KB706941">
    <property type="protein sequence ID" value="EMR65105.1"/>
    <property type="molecule type" value="Genomic_DNA"/>
</dbReference>
<gene>
    <name evidence="2" type="ORF">UCREL1_7918</name>
</gene>
<feature type="compositionally biased region" description="Basic and acidic residues" evidence="1">
    <location>
        <begin position="258"/>
        <end position="279"/>
    </location>
</feature>